<dbReference type="SMART" id="SM00225">
    <property type="entry name" value="BTB"/>
    <property type="match status" value="1"/>
</dbReference>
<dbReference type="GeneID" id="100372491"/>
<dbReference type="InterPro" id="IPR011333">
    <property type="entry name" value="SKP1/BTB/POZ_sf"/>
</dbReference>
<dbReference type="PANTHER" id="PTHR45632">
    <property type="entry name" value="LD33804P"/>
    <property type="match status" value="1"/>
</dbReference>
<dbReference type="Pfam" id="PF07707">
    <property type="entry name" value="BACK"/>
    <property type="match status" value="1"/>
</dbReference>
<dbReference type="InterPro" id="IPR000210">
    <property type="entry name" value="BTB/POZ_dom"/>
</dbReference>
<dbReference type="CDD" id="cd18186">
    <property type="entry name" value="BTB_POZ_ZBTB_KLHL-like"/>
    <property type="match status" value="1"/>
</dbReference>
<dbReference type="InterPro" id="IPR015915">
    <property type="entry name" value="Kelch-typ_b-propeller"/>
</dbReference>
<dbReference type="Pfam" id="PF00651">
    <property type="entry name" value="BTB"/>
    <property type="match status" value="1"/>
</dbReference>
<dbReference type="PANTHER" id="PTHR45632:SF30">
    <property type="entry name" value="BTB DOMAIN-CONTAINING PROTEIN"/>
    <property type="match status" value="1"/>
</dbReference>
<evidence type="ECO:0000313" key="5">
    <source>
        <dbReference type="RefSeq" id="XP_002739586.1"/>
    </source>
</evidence>
<dbReference type="SMART" id="SM00875">
    <property type="entry name" value="BACK"/>
    <property type="match status" value="1"/>
</dbReference>
<evidence type="ECO:0000313" key="4">
    <source>
        <dbReference type="Proteomes" id="UP000694865"/>
    </source>
</evidence>
<dbReference type="PROSITE" id="PS50097">
    <property type="entry name" value="BTB"/>
    <property type="match status" value="1"/>
</dbReference>
<keyword evidence="1" id="KW-0880">Kelch repeat</keyword>
<dbReference type="SUPFAM" id="SSF54695">
    <property type="entry name" value="POZ domain"/>
    <property type="match status" value="1"/>
</dbReference>
<dbReference type="SUPFAM" id="SSF117281">
    <property type="entry name" value="Kelch motif"/>
    <property type="match status" value="1"/>
</dbReference>
<dbReference type="Gene3D" id="1.25.40.420">
    <property type="match status" value="1"/>
</dbReference>
<evidence type="ECO:0000256" key="2">
    <source>
        <dbReference type="ARBA" id="ARBA00022737"/>
    </source>
</evidence>
<dbReference type="InterPro" id="IPR011705">
    <property type="entry name" value="BACK"/>
</dbReference>
<dbReference type="InterPro" id="IPR006652">
    <property type="entry name" value="Kelch_1"/>
</dbReference>
<feature type="domain" description="BTB" evidence="3">
    <location>
        <begin position="37"/>
        <end position="104"/>
    </location>
</feature>
<sequence length="589" mass="67111">MAEELFRWDAHGNKKRMPWSVKVLSRLNEQRDKTMFCDMIVTVDGHEFNAHKCMLAACSPYFESLFRSNLMEARTGKVDLQCTSVEGMQSILNYMYTGEIELSMDTVEDIISGADHLLLTRLKRICEKFIVQGTASSYRCLRALQLVEAYNLEKWVSNMANMVLARRFSEVLQDKQCQPLIMELSADRLCDVLSHDKMTVKKEEDLFEFIVKWTNHAPTERAQQFTKLLSKLHLIDVDKSYLIDCIQEEPLVQQSMESRKYFTEALRYHLLPNRVDVKGKLKPQLKPRTTRLMDIIICVDKLGGCLYSYVLEENEWMSCGTSSRTEQTPCYAGVKLGNLLLCAKQRRTCGGEKNMYDPLSNSFIDGAGTKHEYGQGSAVVSNGKIYTFGGGPHCQSVEMFDPDNNGWIEKPSIPREPGYILHTAATKDGHIYVICYENNRFLTVWCLDRDDMWTCVLEYRGIEIKEVQPTSCIQPCISIESLNGIEVELPGKQKVVISNDPNHEVCIKDSTMPQIPFPRINAGICNVNGDIYVCGGLAKREHYTKFGDTNSVCMFNSSKQIWKNLPSMPRRAEIVGCALFQSPHEVYSP</sequence>
<dbReference type="RefSeq" id="XP_002739586.1">
    <property type="nucleotide sequence ID" value="XM_002739540.1"/>
</dbReference>
<evidence type="ECO:0000256" key="1">
    <source>
        <dbReference type="ARBA" id="ARBA00022441"/>
    </source>
</evidence>
<gene>
    <name evidence="5" type="primary">LOC100372491</name>
</gene>
<proteinExistence type="predicted"/>
<protein>
    <submittedName>
        <fullName evidence="5">Kelch-like protein 2-like</fullName>
    </submittedName>
</protein>
<dbReference type="Gene3D" id="3.30.710.10">
    <property type="entry name" value="Potassium Channel Kv1.1, Chain A"/>
    <property type="match status" value="1"/>
</dbReference>
<name>A0ABM0GXK6_SACKO</name>
<dbReference type="Gene3D" id="2.120.10.80">
    <property type="entry name" value="Kelch-type beta propeller"/>
    <property type="match status" value="1"/>
</dbReference>
<dbReference type="Proteomes" id="UP000694865">
    <property type="component" value="Unplaced"/>
</dbReference>
<organism evidence="4 5">
    <name type="scientific">Saccoglossus kowalevskii</name>
    <name type="common">Acorn worm</name>
    <dbReference type="NCBI Taxonomy" id="10224"/>
    <lineage>
        <taxon>Eukaryota</taxon>
        <taxon>Metazoa</taxon>
        <taxon>Hemichordata</taxon>
        <taxon>Enteropneusta</taxon>
        <taxon>Harrimaniidae</taxon>
        <taxon>Saccoglossus</taxon>
    </lineage>
</organism>
<keyword evidence="2" id="KW-0677">Repeat</keyword>
<accession>A0ABM0GXK6</accession>
<keyword evidence="4" id="KW-1185">Reference proteome</keyword>
<dbReference type="Pfam" id="PF01344">
    <property type="entry name" value="Kelch_1"/>
    <property type="match status" value="1"/>
</dbReference>
<evidence type="ECO:0000259" key="3">
    <source>
        <dbReference type="PROSITE" id="PS50097"/>
    </source>
</evidence>
<reference evidence="5" key="1">
    <citation type="submission" date="2025-08" db="UniProtKB">
        <authorList>
            <consortium name="RefSeq"/>
        </authorList>
    </citation>
    <scope>IDENTIFICATION</scope>
    <source>
        <tissue evidence="5">Testes</tissue>
    </source>
</reference>